<evidence type="ECO:0000313" key="6">
    <source>
        <dbReference type="Proteomes" id="UP000006001"/>
    </source>
</evidence>
<dbReference type="OrthoDB" id="3178177at2"/>
<dbReference type="InterPro" id="IPR016032">
    <property type="entry name" value="Sig_transdc_resp-reg_C-effctor"/>
</dbReference>
<dbReference type="GO" id="GO:0006355">
    <property type="term" value="P:regulation of DNA-templated transcription"/>
    <property type="evidence" value="ECO:0007669"/>
    <property type="project" value="InterPro"/>
</dbReference>
<reference evidence="5" key="1">
    <citation type="submission" date="2009-10" db="EMBL/GenBank/DDBJ databases">
        <authorList>
            <person name="Weinstock G."/>
            <person name="Sodergren E."/>
            <person name="Clifton S."/>
            <person name="Fulton L."/>
            <person name="Fulton B."/>
            <person name="Courtney L."/>
            <person name="Fronick C."/>
            <person name="Harrison M."/>
            <person name="Strong C."/>
            <person name="Farmer C."/>
            <person name="Delahaunty K."/>
            <person name="Markovic C."/>
            <person name="Hall O."/>
            <person name="Minx P."/>
            <person name="Tomlinson C."/>
            <person name="Mitreva M."/>
            <person name="Nelson J."/>
            <person name="Hou S."/>
            <person name="Wollam A."/>
            <person name="Pepin K.H."/>
            <person name="Johnson M."/>
            <person name="Bhonagiri V."/>
            <person name="Nash W.E."/>
            <person name="Warren W."/>
            <person name="Chinwalla A."/>
            <person name="Mardis E.R."/>
            <person name="Wilson R.K."/>
        </authorList>
    </citation>
    <scope>NUCLEOTIDE SEQUENCE [LARGE SCALE GENOMIC DNA]</scope>
    <source>
        <strain evidence="5">ATCC 700122</strain>
    </source>
</reference>
<dbReference type="PRINTS" id="PR00038">
    <property type="entry name" value="HTHLUXR"/>
</dbReference>
<dbReference type="PANTHER" id="PTHR44688:SF16">
    <property type="entry name" value="DNA-BINDING TRANSCRIPTIONAL ACTIVATOR DEVR_DOSR"/>
    <property type="match status" value="1"/>
</dbReference>
<organism evidence="5 6">
    <name type="scientific">Slackia exigua (strain ATCC 700122 / DSM 15923 / CIP 105133 / JCM 11022 / KCTC 5966 / S-7)</name>
    <dbReference type="NCBI Taxonomy" id="649764"/>
    <lineage>
        <taxon>Bacteria</taxon>
        <taxon>Bacillati</taxon>
        <taxon>Actinomycetota</taxon>
        <taxon>Coriobacteriia</taxon>
        <taxon>Eggerthellales</taxon>
        <taxon>Eggerthellaceae</taxon>
        <taxon>Slackia</taxon>
    </lineage>
</organism>
<dbReference type="eggNOG" id="COG2197">
    <property type="taxonomic scope" value="Bacteria"/>
</dbReference>
<dbReference type="CDD" id="cd06170">
    <property type="entry name" value="LuxR_C_like"/>
    <property type="match status" value="1"/>
</dbReference>
<evidence type="ECO:0000259" key="4">
    <source>
        <dbReference type="PROSITE" id="PS50043"/>
    </source>
</evidence>
<keyword evidence="1" id="KW-0805">Transcription regulation</keyword>
<evidence type="ECO:0000256" key="2">
    <source>
        <dbReference type="ARBA" id="ARBA00023125"/>
    </source>
</evidence>
<proteinExistence type="predicted"/>
<sequence length="89" mass="10218">MEESIGFVEQSDRLSAAFARTIGLTPREAEIFLLLARGRSMPRIAHELVLAEGTVKTHVRHIYQKADVSHRQELIDRYSTFLNEARQTH</sequence>
<name>D0WJE1_SLAES</name>
<protein>
    <submittedName>
        <fullName evidence="5">Transcriptional regulator, LuxR family</fullName>
    </submittedName>
</protein>
<dbReference type="PROSITE" id="PS50043">
    <property type="entry name" value="HTH_LUXR_2"/>
    <property type="match status" value="1"/>
</dbReference>
<keyword evidence="6" id="KW-1185">Reference proteome</keyword>
<dbReference type="AlphaFoldDB" id="D0WJE1"/>
<comment type="caution">
    <text evidence="5">The sequence shown here is derived from an EMBL/GenBank/DDBJ whole genome shotgun (WGS) entry which is preliminary data.</text>
</comment>
<dbReference type="GeneID" id="85008000"/>
<dbReference type="EMBL" id="ACUX02000019">
    <property type="protein sequence ID" value="EEZ60489.1"/>
    <property type="molecule type" value="Genomic_DNA"/>
</dbReference>
<dbReference type="InterPro" id="IPR000792">
    <property type="entry name" value="Tscrpt_reg_LuxR_C"/>
</dbReference>
<dbReference type="PANTHER" id="PTHR44688">
    <property type="entry name" value="DNA-BINDING TRANSCRIPTIONAL ACTIVATOR DEVR_DOSR"/>
    <property type="match status" value="1"/>
</dbReference>
<keyword evidence="2" id="KW-0238">DNA-binding</keyword>
<dbReference type="SMART" id="SM00421">
    <property type="entry name" value="HTH_LUXR"/>
    <property type="match status" value="1"/>
</dbReference>
<dbReference type="HOGENOM" id="CLU_000445_103_8_11"/>
<feature type="domain" description="HTH luxR-type" evidence="4">
    <location>
        <begin position="17"/>
        <end position="82"/>
    </location>
</feature>
<gene>
    <name evidence="5" type="ORF">HMPREF0762_01968</name>
</gene>
<dbReference type="Proteomes" id="UP000006001">
    <property type="component" value="Unassembled WGS sequence"/>
</dbReference>
<dbReference type="SUPFAM" id="SSF46894">
    <property type="entry name" value="C-terminal effector domain of the bipartite response regulators"/>
    <property type="match status" value="1"/>
</dbReference>
<dbReference type="RefSeq" id="WP_006363255.1">
    <property type="nucleotide sequence ID" value="NZ_GG700631.1"/>
</dbReference>
<evidence type="ECO:0000256" key="3">
    <source>
        <dbReference type="ARBA" id="ARBA00023163"/>
    </source>
</evidence>
<dbReference type="GO" id="GO:0003677">
    <property type="term" value="F:DNA binding"/>
    <property type="evidence" value="ECO:0007669"/>
    <property type="project" value="UniProtKB-KW"/>
</dbReference>
<dbReference type="Gene3D" id="1.10.10.10">
    <property type="entry name" value="Winged helix-like DNA-binding domain superfamily/Winged helix DNA-binding domain"/>
    <property type="match status" value="1"/>
</dbReference>
<keyword evidence="3" id="KW-0804">Transcription</keyword>
<accession>D0WJE1</accession>
<evidence type="ECO:0000256" key="1">
    <source>
        <dbReference type="ARBA" id="ARBA00023015"/>
    </source>
</evidence>
<dbReference type="Pfam" id="PF00196">
    <property type="entry name" value="GerE"/>
    <property type="match status" value="1"/>
</dbReference>
<evidence type="ECO:0000313" key="5">
    <source>
        <dbReference type="EMBL" id="EEZ60489.1"/>
    </source>
</evidence>
<dbReference type="STRING" id="649764.HMPREF0762_01968"/>
<dbReference type="InterPro" id="IPR036388">
    <property type="entry name" value="WH-like_DNA-bd_sf"/>
</dbReference>